<dbReference type="Gene3D" id="2.30.42.10">
    <property type="match status" value="1"/>
</dbReference>
<reference evidence="4 5" key="1">
    <citation type="submission" date="2016-06" db="EMBL/GenBank/DDBJ databases">
        <title>Draft genome sequence of Flavobacterium succinicans strain DD5b.</title>
        <authorList>
            <person name="Poehlein A."/>
            <person name="Daniel R."/>
            <person name="Simeonova D.D."/>
        </authorList>
    </citation>
    <scope>NUCLEOTIDE SEQUENCE [LARGE SCALE GENOMIC DNA]</scope>
    <source>
        <strain evidence="4 5">DD5b</strain>
    </source>
</reference>
<dbReference type="AlphaFoldDB" id="A0A199XUI5"/>
<organism evidence="4 5">
    <name type="scientific">Flavobacterium succinicans</name>
    <dbReference type="NCBI Taxonomy" id="29536"/>
    <lineage>
        <taxon>Bacteria</taxon>
        <taxon>Pseudomonadati</taxon>
        <taxon>Bacteroidota</taxon>
        <taxon>Flavobacteriia</taxon>
        <taxon>Flavobacteriales</taxon>
        <taxon>Flavobacteriaceae</taxon>
        <taxon>Flavobacterium</taxon>
    </lineage>
</organism>
<dbReference type="InterPro" id="IPR001995">
    <property type="entry name" value="Peptidase_A2_cat"/>
</dbReference>
<sequence length="465" mass="53552">MLPNSNKYVVFFVLLPKPFLMRITLFFLLFFLGQYTNRAQEGFKFIGNQTQVEVPFQLINNLIFIPITVNGVELNFLLDTGVEETLLFSLDDKKELNLYNVDKIQLRGLGSNESIEGLKSSNNYMFVRGLVSPKQSFYIILDQNFNLSSHIGIPVNGIIGTQFFKNNLVEIDYLRKKITVSKSNAKYQKKLDKKFVSLPISIEKAKPYFNVQLKMQDTYIESKMLIDIGNSDAIWVFQNYTEGINVPKKNFDDFLGKGFSGDIEGKRAKISELKMADFKFSTPIVAFPDSSSLKHVKMVDNRVGSIGAEIFRRFKVVFDYERGTIYLRKNGNFKSHFKYNKSGIEIEQNGLKWVEDYIKLENSLVNSYGYGNQESGKVMVRNDYKYKFELKPNYIIANIRKKSAAEKCGLKVGDEIVSIGGTPVFRYTLQKINNLFMVEEDKNITIVVLRDNNKLKFTFRLESEL</sequence>
<feature type="domain" description="PDZ" evidence="2">
    <location>
        <begin position="357"/>
        <end position="452"/>
    </location>
</feature>
<protein>
    <recommendedName>
        <fullName evidence="6">Aspartyl protease</fullName>
    </recommendedName>
</protein>
<evidence type="ECO:0000313" key="4">
    <source>
        <dbReference type="EMBL" id="OAZ04901.1"/>
    </source>
</evidence>
<feature type="domain" description="Peptidase A2" evidence="3">
    <location>
        <begin position="74"/>
        <end position="111"/>
    </location>
</feature>
<evidence type="ECO:0000256" key="1">
    <source>
        <dbReference type="ARBA" id="ARBA00022801"/>
    </source>
</evidence>
<dbReference type="SUPFAM" id="SSF50156">
    <property type="entry name" value="PDZ domain-like"/>
    <property type="match status" value="1"/>
</dbReference>
<gene>
    <name evidence="4" type="ORF">FLB_07490</name>
</gene>
<name>A0A199XUI5_9FLAO</name>
<dbReference type="PATRIC" id="fig|29536.5.peg.776"/>
<dbReference type="EMBL" id="JMTM01000017">
    <property type="protein sequence ID" value="OAZ04901.1"/>
    <property type="molecule type" value="Genomic_DNA"/>
</dbReference>
<dbReference type="InterPro" id="IPR021109">
    <property type="entry name" value="Peptidase_aspartic_dom_sf"/>
</dbReference>
<evidence type="ECO:0000313" key="5">
    <source>
        <dbReference type="Proteomes" id="UP000093807"/>
    </source>
</evidence>
<comment type="caution">
    <text evidence="4">The sequence shown here is derived from an EMBL/GenBank/DDBJ whole genome shotgun (WGS) entry which is preliminary data.</text>
</comment>
<accession>A0A199XUI5</accession>
<evidence type="ECO:0000259" key="2">
    <source>
        <dbReference type="PROSITE" id="PS50106"/>
    </source>
</evidence>
<evidence type="ECO:0000259" key="3">
    <source>
        <dbReference type="PROSITE" id="PS50175"/>
    </source>
</evidence>
<dbReference type="SUPFAM" id="SSF50630">
    <property type="entry name" value="Acid proteases"/>
    <property type="match status" value="1"/>
</dbReference>
<dbReference type="Proteomes" id="UP000093807">
    <property type="component" value="Unassembled WGS sequence"/>
</dbReference>
<keyword evidence="5" id="KW-1185">Reference proteome</keyword>
<dbReference type="InterPro" id="IPR036034">
    <property type="entry name" value="PDZ_sf"/>
</dbReference>
<dbReference type="SMART" id="SM00228">
    <property type="entry name" value="PDZ"/>
    <property type="match status" value="1"/>
</dbReference>
<dbReference type="Gene3D" id="2.40.70.10">
    <property type="entry name" value="Acid Proteases"/>
    <property type="match status" value="1"/>
</dbReference>
<keyword evidence="1" id="KW-0378">Hydrolase</keyword>
<dbReference type="Pfam" id="PF17820">
    <property type="entry name" value="PDZ_6"/>
    <property type="match status" value="1"/>
</dbReference>
<dbReference type="InterPro" id="IPR001478">
    <property type="entry name" value="PDZ"/>
</dbReference>
<dbReference type="PROSITE" id="PS50175">
    <property type="entry name" value="ASP_PROT_RETROV"/>
    <property type="match status" value="1"/>
</dbReference>
<proteinExistence type="predicted"/>
<dbReference type="GO" id="GO:0006508">
    <property type="term" value="P:proteolysis"/>
    <property type="evidence" value="ECO:0007669"/>
    <property type="project" value="InterPro"/>
</dbReference>
<evidence type="ECO:0008006" key="6">
    <source>
        <dbReference type="Google" id="ProtNLM"/>
    </source>
</evidence>
<dbReference type="PROSITE" id="PS50106">
    <property type="entry name" value="PDZ"/>
    <property type="match status" value="1"/>
</dbReference>
<dbReference type="GO" id="GO:0004190">
    <property type="term" value="F:aspartic-type endopeptidase activity"/>
    <property type="evidence" value="ECO:0007669"/>
    <property type="project" value="InterPro"/>
</dbReference>
<dbReference type="InterPro" id="IPR041489">
    <property type="entry name" value="PDZ_6"/>
</dbReference>
<dbReference type="Pfam" id="PF13650">
    <property type="entry name" value="Asp_protease_2"/>
    <property type="match status" value="1"/>
</dbReference>